<evidence type="ECO:0000256" key="2">
    <source>
        <dbReference type="ARBA" id="ARBA00022980"/>
    </source>
</evidence>
<dbReference type="PANTHER" id="PTHR36427:SF3">
    <property type="entry name" value="LARGE RIBOSOMAL SUBUNIT PROTEIN UL1M"/>
    <property type="match status" value="1"/>
</dbReference>
<comment type="similarity">
    <text evidence="1 4">Belongs to the universal ribosomal protein uL1 family.</text>
</comment>
<dbReference type="InterPro" id="IPR016095">
    <property type="entry name" value="Ribosomal_uL1_3-a/b-sand"/>
</dbReference>
<dbReference type="SUPFAM" id="SSF56808">
    <property type="entry name" value="Ribosomal protein L1"/>
    <property type="match status" value="1"/>
</dbReference>
<evidence type="ECO:0000313" key="5">
    <source>
        <dbReference type="EMBL" id="EPZ33449.1"/>
    </source>
</evidence>
<protein>
    <recommendedName>
        <fullName evidence="4">Ribosomal protein</fullName>
    </recommendedName>
</protein>
<dbReference type="FunFam" id="3.40.50.790:FF:000001">
    <property type="entry name" value="50S ribosomal protein L1"/>
    <property type="match status" value="1"/>
</dbReference>
<evidence type="ECO:0000313" key="6">
    <source>
        <dbReference type="EMBL" id="RKP20372.1"/>
    </source>
</evidence>
<dbReference type="InterPro" id="IPR023674">
    <property type="entry name" value="Ribosomal_uL1-like"/>
</dbReference>
<keyword evidence="3 4" id="KW-0687">Ribonucleoprotein</keyword>
<dbReference type="InterPro" id="IPR028364">
    <property type="entry name" value="Ribosomal_uL1/biogenesis"/>
</dbReference>
<reference evidence="8" key="2">
    <citation type="journal article" date="2018" name="Nat. Microbiol.">
        <title>Leveraging single-cell genomics to expand the fungal tree of life.</title>
        <authorList>
            <person name="Ahrendt S.R."/>
            <person name="Quandt C.A."/>
            <person name="Ciobanu D."/>
            <person name="Clum A."/>
            <person name="Salamov A."/>
            <person name="Andreopoulos B."/>
            <person name="Cheng J.F."/>
            <person name="Woyke T."/>
            <person name="Pelin A."/>
            <person name="Henrissat B."/>
            <person name="Reynolds N.K."/>
            <person name="Benny G.L."/>
            <person name="Smith M.E."/>
            <person name="James T.Y."/>
            <person name="Grigoriev I.V."/>
        </authorList>
    </citation>
    <scope>NUCLEOTIDE SEQUENCE [LARGE SCALE GENOMIC DNA]</scope>
    <source>
        <strain evidence="8">CSF55</strain>
    </source>
</reference>
<evidence type="ECO:0000256" key="1">
    <source>
        <dbReference type="ARBA" id="ARBA00010531"/>
    </source>
</evidence>
<dbReference type="InterPro" id="IPR023673">
    <property type="entry name" value="Ribosomal_uL1_CS"/>
</dbReference>
<dbReference type="Proteomes" id="UP000030755">
    <property type="component" value="Unassembled WGS sequence"/>
</dbReference>
<dbReference type="Proteomes" id="UP000281549">
    <property type="component" value="Unassembled WGS sequence"/>
</dbReference>
<gene>
    <name evidence="5" type="ORF">O9G_001200</name>
    <name evidence="6" type="ORF">ROZALSC1DRAFT_28122</name>
</gene>
<evidence type="ECO:0000256" key="3">
    <source>
        <dbReference type="ARBA" id="ARBA00023274"/>
    </source>
</evidence>
<organism evidence="5 7">
    <name type="scientific">Rozella allomycis (strain CSF55)</name>
    <dbReference type="NCBI Taxonomy" id="988480"/>
    <lineage>
        <taxon>Eukaryota</taxon>
        <taxon>Fungi</taxon>
        <taxon>Fungi incertae sedis</taxon>
        <taxon>Cryptomycota</taxon>
        <taxon>Cryptomycota incertae sedis</taxon>
        <taxon>Rozella</taxon>
    </lineage>
</organism>
<dbReference type="GO" id="GO:1990904">
    <property type="term" value="C:ribonucleoprotein complex"/>
    <property type="evidence" value="ECO:0007669"/>
    <property type="project" value="UniProtKB-KW"/>
</dbReference>
<accession>A0A075AXZ8</accession>
<dbReference type="GO" id="GO:0005840">
    <property type="term" value="C:ribosome"/>
    <property type="evidence" value="ECO:0007669"/>
    <property type="project" value="UniProtKB-KW"/>
</dbReference>
<dbReference type="CDD" id="cd00403">
    <property type="entry name" value="Ribosomal_L1"/>
    <property type="match status" value="1"/>
</dbReference>
<evidence type="ECO:0000256" key="4">
    <source>
        <dbReference type="RuleBase" id="RU000659"/>
    </source>
</evidence>
<keyword evidence="7" id="KW-1185">Reference proteome</keyword>
<evidence type="ECO:0000313" key="7">
    <source>
        <dbReference type="Proteomes" id="UP000030755"/>
    </source>
</evidence>
<dbReference type="AlphaFoldDB" id="A0A075AXZ8"/>
<dbReference type="PANTHER" id="PTHR36427">
    <property type="entry name" value="54S RIBOSOMAL PROTEIN L1, MITOCHONDRIAL"/>
    <property type="match status" value="1"/>
</dbReference>
<dbReference type="PROSITE" id="PS01199">
    <property type="entry name" value="RIBOSOMAL_L1"/>
    <property type="match status" value="1"/>
</dbReference>
<reference evidence="6" key="3">
    <citation type="submission" date="2018-08" db="EMBL/GenBank/DDBJ databases">
        <title>Leveraging single-cell genomics to expand the Fungal Tree of Life.</title>
        <authorList>
            <consortium name="DOE Joint Genome Institute"/>
            <person name="Ahrendt S.R."/>
            <person name="Quandt C.A."/>
            <person name="Ciobanu D."/>
            <person name="Clum A."/>
            <person name="Salamov A."/>
            <person name="Andreopoulos B."/>
            <person name="Cheng J.-F."/>
            <person name="Woyke T."/>
            <person name="Pelin A."/>
            <person name="Henrissat B."/>
            <person name="Reynolds N."/>
            <person name="Benny G.L."/>
            <person name="Smith M.E."/>
            <person name="James T.Y."/>
            <person name="Grigoriev I.V."/>
        </authorList>
    </citation>
    <scope>NUCLEOTIDE SEQUENCE</scope>
    <source>
        <strain evidence="6">CSF55</strain>
    </source>
</reference>
<dbReference type="EMBL" id="ML005072">
    <property type="protein sequence ID" value="RKP20372.1"/>
    <property type="molecule type" value="Genomic_DNA"/>
</dbReference>
<reference evidence="5 7" key="1">
    <citation type="journal article" date="2013" name="Curr. Biol.">
        <title>Shared signatures of parasitism and phylogenomics unite Cryptomycota and microsporidia.</title>
        <authorList>
            <person name="James T.Y."/>
            <person name="Pelin A."/>
            <person name="Bonen L."/>
            <person name="Ahrendt S."/>
            <person name="Sain D."/>
            <person name="Corradi N."/>
            <person name="Stajich J.E."/>
        </authorList>
    </citation>
    <scope>NUCLEOTIDE SEQUENCE [LARGE SCALE GENOMIC DNA]</scope>
    <source>
        <strain evidence="5">CSF55</strain>
        <strain evidence="5">CSF55</strain>
    </source>
</reference>
<dbReference type="Gene3D" id="3.30.190.20">
    <property type="match status" value="1"/>
</dbReference>
<dbReference type="Pfam" id="PF00687">
    <property type="entry name" value="Ribosomal_L1"/>
    <property type="match status" value="1"/>
</dbReference>
<dbReference type="Gene3D" id="3.40.50.790">
    <property type="match status" value="1"/>
</dbReference>
<dbReference type="EMBL" id="KE561054">
    <property type="protein sequence ID" value="EPZ33449.1"/>
    <property type="molecule type" value="Genomic_DNA"/>
</dbReference>
<dbReference type="OrthoDB" id="1747252at2759"/>
<proteinExistence type="inferred from homology"/>
<name>A0A075AXZ8_ROZAC</name>
<dbReference type="STRING" id="988480.A0A075AXZ8"/>
<keyword evidence="2 4" id="KW-0689">Ribosomal protein</keyword>
<sequence length="277" mass="31382">MIRISQITFPIIRKSRGYHRFIYPEELLSGLPLRVRISQQEKEEQKEWHYRHWAEKKNDKDLFLSIQEVASVLKAYAVGLSNRTIKLTIEINTDRLRGFIQMPYFKSPNVKIAVFAQGQMADIAKSLGVSNVGGEDLREKIEKNEIEYSHVLATPDMMGVVRKVAKTLGPKGLMPNSKLGTLTNEIENAINTCFKSVPYKAVDGGLVSIDVGQVENPENHIQENIKKVMETIIKNGSIIGKDGNPFRRILLNHDNGYPLEVELNYANSYMAEILSPK</sequence>
<dbReference type="HOGENOM" id="CLU_1005280_0_0_1"/>
<evidence type="ECO:0000313" key="8">
    <source>
        <dbReference type="Proteomes" id="UP000281549"/>
    </source>
</evidence>